<gene>
    <name evidence="1" type="ORF">CEJ02_23005</name>
</gene>
<dbReference type="NCBIfam" id="TIGR01847">
    <property type="entry name" value="bacteriocin_sig"/>
    <property type="match status" value="1"/>
</dbReference>
<dbReference type="AlphaFoldDB" id="A0A5V1AGL4"/>
<accession>A0A5V1AGL4</accession>
<evidence type="ECO:0000313" key="1">
    <source>
        <dbReference type="EMBL" id="EBS9878489.1"/>
    </source>
</evidence>
<dbReference type="InterPro" id="IPR010133">
    <property type="entry name" value="Bacteriocin_signal_seq"/>
</dbReference>
<protein>
    <submittedName>
        <fullName evidence="1">Bacteriocin</fullName>
    </submittedName>
</protein>
<comment type="caution">
    <text evidence="1">The sequence shown here is derived from an EMBL/GenBank/DDBJ whole genome shotgun (WGS) entry which is preliminary data.</text>
</comment>
<sequence>MRELNNNELEMVSGGVD</sequence>
<organism evidence="1">
    <name type="scientific">Salmonella enterica</name>
    <name type="common">Salmonella choleraesuis</name>
    <dbReference type="NCBI Taxonomy" id="28901"/>
    <lineage>
        <taxon>Bacteria</taxon>
        <taxon>Pseudomonadati</taxon>
        <taxon>Pseudomonadota</taxon>
        <taxon>Gammaproteobacteria</taxon>
        <taxon>Enterobacterales</taxon>
        <taxon>Enterobacteriaceae</taxon>
        <taxon>Salmonella</taxon>
    </lineage>
</organism>
<proteinExistence type="predicted"/>
<dbReference type="EMBL" id="AAGXGX010000033">
    <property type="protein sequence ID" value="EBS9878489.1"/>
    <property type="molecule type" value="Genomic_DNA"/>
</dbReference>
<name>A0A5V1AGL4_SALER</name>
<reference evidence="1" key="1">
    <citation type="submission" date="2018-07" db="EMBL/GenBank/DDBJ databases">
        <authorList>
            <consortium name="GenomeTrakr network: Whole genome sequencing for foodborne pathogen traceback"/>
        </authorList>
    </citation>
    <scope>NUCLEOTIDE SEQUENCE</scope>
    <source>
        <strain evidence="1">CFSAN065048</strain>
    </source>
</reference>